<proteinExistence type="predicted"/>
<dbReference type="Pfam" id="PF04296">
    <property type="entry name" value="YlxR"/>
    <property type="match status" value="1"/>
</dbReference>
<feature type="region of interest" description="Disordered" evidence="1">
    <location>
        <begin position="180"/>
        <end position="200"/>
    </location>
</feature>
<dbReference type="STRING" id="28181.BEN30_16655"/>
<reference evidence="4" key="1">
    <citation type="submission" date="2016-07" db="EMBL/GenBank/DDBJ databases">
        <authorList>
            <person name="Florea S."/>
            <person name="Webb J.S."/>
            <person name="Jaromczyk J."/>
            <person name="Schardl C.L."/>
        </authorList>
    </citation>
    <scope>NUCLEOTIDE SEQUENCE [LARGE SCALE GENOMIC DNA]</scope>
    <source>
        <strain evidence="4">MV-1</strain>
    </source>
</reference>
<gene>
    <name evidence="3" type="ORF">BEN30_16655</name>
</gene>
<organism evidence="3 4">
    <name type="scientific">Magnetovibrio blakemorei</name>
    <dbReference type="NCBI Taxonomy" id="28181"/>
    <lineage>
        <taxon>Bacteria</taxon>
        <taxon>Pseudomonadati</taxon>
        <taxon>Pseudomonadota</taxon>
        <taxon>Alphaproteobacteria</taxon>
        <taxon>Rhodospirillales</taxon>
        <taxon>Magnetovibrionaceae</taxon>
        <taxon>Magnetovibrio</taxon>
    </lineage>
</organism>
<name>A0A1E5Q3I6_9PROT</name>
<dbReference type="InterPro" id="IPR035931">
    <property type="entry name" value="YlxR-like_sf"/>
</dbReference>
<dbReference type="Proteomes" id="UP000095347">
    <property type="component" value="Unassembled WGS sequence"/>
</dbReference>
<comment type="caution">
    <text evidence="3">The sequence shown here is derived from an EMBL/GenBank/DDBJ whole genome shotgun (WGS) entry which is preliminary data.</text>
</comment>
<dbReference type="SUPFAM" id="SSF64376">
    <property type="entry name" value="YlxR-like"/>
    <property type="match status" value="1"/>
</dbReference>
<feature type="domain" description="YlxR" evidence="2">
    <location>
        <begin position="1"/>
        <end position="59"/>
    </location>
</feature>
<evidence type="ECO:0000259" key="2">
    <source>
        <dbReference type="Pfam" id="PF04296"/>
    </source>
</evidence>
<dbReference type="InterPro" id="IPR029064">
    <property type="entry name" value="Ribosomal_eL30-like_sf"/>
</dbReference>
<evidence type="ECO:0000256" key="1">
    <source>
        <dbReference type="SAM" id="MobiDB-lite"/>
    </source>
</evidence>
<protein>
    <recommendedName>
        <fullName evidence="2">YlxR domain-containing protein</fullName>
    </recommendedName>
</protein>
<evidence type="ECO:0000313" key="4">
    <source>
        <dbReference type="Proteomes" id="UP000095347"/>
    </source>
</evidence>
<dbReference type="EMBL" id="MCGG01000072">
    <property type="protein sequence ID" value="OEJ64313.1"/>
    <property type="molecule type" value="Genomic_DNA"/>
</dbReference>
<accession>A0A1E5Q3I6</accession>
<dbReference type="AlphaFoldDB" id="A0A1E5Q3I6"/>
<keyword evidence="4" id="KW-1185">Reference proteome</keyword>
<dbReference type="InterPro" id="IPR007393">
    <property type="entry name" value="YlxR_dom"/>
</dbReference>
<dbReference type="Gene3D" id="3.30.1230.10">
    <property type="entry name" value="YlxR-like"/>
    <property type="match status" value="1"/>
</dbReference>
<sequence length="200" mass="20913">MLRFVIGPDDVVVFDVAGKLPGRGLWLSARLDMLKTAAAKGSFARAAKARAKVTDTLVADVARLLRARCLDRIGLARRAGDLVQGYDNVRASVKGKGTAKGNAPGVLIEAADGGEDGREKVMRLAPGVAVVALFTAEEIGRAIGRDNAVHAVISQGKMAKAFLQDARRLAGVLDQPLAGNVNLGGPENKADQFGLSSKTE</sequence>
<evidence type="ECO:0000313" key="3">
    <source>
        <dbReference type="EMBL" id="OEJ64313.1"/>
    </source>
</evidence>
<dbReference type="SUPFAM" id="SSF55315">
    <property type="entry name" value="L30e-like"/>
    <property type="match status" value="1"/>
</dbReference>
<dbReference type="Gene3D" id="3.30.1330.30">
    <property type="match status" value="1"/>
</dbReference>